<reference evidence="3" key="1">
    <citation type="submission" date="2023-01" db="EMBL/GenBank/DDBJ databases">
        <title>Genome assembly of the deep-sea coral Lophelia pertusa.</title>
        <authorList>
            <person name="Herrera S."/>
            <person name="Cordes E."/>
        </authorList>
    </citation>
    <scope>NUCLEOTIDE SEQUENCE</scope>
    <source>
        <strain evidence="3">USNM1676648</strain>
        <tissue evidence="3">Polyp</tissue>
    </source>
</reference>
<organism evidence="3 4">
    <name type="scientific">Desmophyllum pertusum</name>
    <dbReference type="NCBI Taxonomy" id="174260"/>
    <lineage>
        <taxon>Eukaryota</taxon>
        <taxon>Metazoa</taxon>
        <taxon>Cnidaria</taxon>
        <taxon>Anthozoa</taxon>
        <taxon>Hexacorallia</taxon>
        <taxon>Scleractinia</taxon>
        <taxon>Caryophylliina</taxon>
        <taxon>Caryophylliidae</taxon>
        <taxon>Desmophyllum</taxon>
    </lineage>
</organism>
<dbReference type="PROSITE" id="PS50222">
    <property type="entry name" value="EF_HAND_2"/>
    <property type="match status" value="1"/>
</dbReference>
<dbReference type="PROSITE" id="PS00018">
    <property type="entry name" value="EF_HAND_1"/>
    <property type="match status" value="1"/>
</dbReference>
<sequence>MTGRDMLNSLRLIDKILPNDSGFQALLPNVLFHAFDRNESGTIDLEEFIGGIALCLHGTVKDKCRLLFHIFNLAEDDGVSRR</sequence>
<gene>
    <name evidence="3" type="ORF">OS493_001729</name>
</gene>
<dbReference type="SUPFAM" id="SSF47473">
    <property type="entry name" value="EF-hand"/>
    <property type="match status" value="1"/>
</dbReference>
<dbReference type="InterPro" id="IPR002048">
    <property type="entry name" value="EF_hand_dom"/>
</dbReference>
<protein>
    <recommendedName>
        <fullName evidence="2">EF-hand domain-containing protein</fullName>
    </recommendedName>
</protein>
<keyword evidence="1" id="KW-0106">Calcium</keyword>
<evidence type="ECO:0000256" key="1">
    <source>
        <dbReference type="ARBA" id="ARBA00022837"/>
    </source>
</evidence>
<evidence type="ECO:0000313" key="4">
    <source>
        <dbReference type="Proteomes" id="UP001163046"/>
    </source>
</evidence>
<dbReference type="Gene3D" id="1.10.238.10">
    <property type="entry name" value="EF-hand"/>
    <property type="match status" value="1"/>
</dbReference>
<feature type="domain" description="EF-hand" evidence="2">
    <location>
        <begin position="31"/>
        <end position="58"/>
    </location>
</feature>
<dbReference type="GO" id="GO:0005509">
    <property type="term" value="F:calcium ion binding"/>
    <property type="evidence" value="ECO:0007669"/>
    <property type="project" value="InterPro"/>
</dbReference>
<dbReference type="InterPro" id="IPR011992">
    <property type="entry name" value="EF-hand-dom_pair"/>
</dbReference>
<evidence type="ECO:0000259" key="2">
    <source>
        <dbReference type="PROSITE" id="PS50222"/>
    </source>
</evidence>
<proteinExistence type="predicted"/>
<keyword evidence="4" id="KW-1185">Reference proteome</keyword>
<evidence type="ECO:0000313" key="3">
    <source>
        <dbReference type="EMBL" id="KAJ7375002.1"/>
    </source>
</evidence>
<name>A0A9W9Z4L0_9CNID</name>
<dbReference type="OrthoDB" id="191686at2759"/>
<dbReference type="Proteomes" id="UP001163046">
    <property type="component" value="Unassembled WGS sequence"/>
</dbReference>
<accession>A0A9W9Z4L0</accession>
<comment type="caution">
    <text evidence="3">The sequence shown here is derived from an EMBL/GenBank/DDBJ whole genome shotgun (WGS) entry which is preliminary data.</text>
</comment>
<dbReference type="AlphaFoldDB" id="A0A9W9Z4L0"/>
<dbReference type="InterPro" id="IPR018247">
    <property type="entry name" value="EF_Hand_1_Ca_BS"/>
</dbReference>
<dbReference type="EMBL" id="MU826826">
    <property type="protein sequence ID" value="KAJ7375002.1"/>
    <property type="molecule type" value="Genomic_DNA"/>
</dbReference>